<dbReference type="SUPFAM" id="SSF54928">
    <property type="entry name" value="RNA-binding domain, RBD"/>
    <property type="match status" value="1"/>
</dbReference>
<keyword evidence="3" id="KW-1185">Reference proteome</keyword>
<dbReference type="InterPro" id="IPR035979">
    <property type="entry name" value="RBD_domain_sf"/>
</dbReference>
<dbReference type="AlphaFoldDB" id="A0A177CUU5"/>
<dbReference type="InterPro" id="IPR000504">
    <property type="entry name" value="RRM_dom"/>
</dbReference>
<dbReference type="Proteomes" id="UP000077069">
    <property type="component" value="Unassembled WGS sequence"/>
</dbReference>
<name>A0A177CUU5_9PLEO</name>
<evidence type="ECO:0000313" key="3">
    <source>
        <dbReference type="Proteomes" id="UP000077069"/>
    </source>
</evidence>
<dbReference type="STRING" id="1460663.A0A177CUU5"/>
<dbReference type="GeneID" id="28770813"/>
<evidence type="ECO:0000259" key="1">
    <source>
        <dbReference type="Pfam" id="PF00076"/>
    </source>
</evidence>
<accession>A0A177CUU5</accession>
<dbReference type="EMBL" id="KV441548">
    <property type="protein sequence ID" value="OAG11293.1"/>
    <property type="molecule type" value="Genomic_DNA"/>
</dbReference>
<dbReference type="RefSeq" id="XP_018041658.1">
    <property type="nucleotide sequence ID" value="XM_018187327.1"/>
</dbReference>
<feature type="domain" description="RRM" evidence="1">
    <location>
        <begin position="70"/>
        <end position="96"/>
    </location>
</feature>
<dbReference type="InterPro" id="IPR012677">
    <property type="entry name" value="Nucleotide-bd_a/b_plait_sf"/>
</dbReference>
<evidence type="ECO:0000313" key="2">
    <source>
        <dbReference type="EMBL" id="OAG11293.1"/>
    </source>
</evidence>
<organism evidence="2 3">
    <name type="scientific">Paraphaeosphaeria sporulosa</name>
    <dbReference type="NCBI Taxonomy" id="1460663"/>
    <lineage>
        <taxon>Eukaryota</taxon>
        <taxon>Fungi</taxon>
        <taxon>Dikarya</taxon>
        <taxon>Ascomycota</taxon>
        <taxon>Pezizomycotina</taxon>
        <taxon>Dothideomycetes</taxon>
        <taxon>Pleosporomycetidae</taxon>
        <taxon>Pleosporales</taxon>
        <taxon>Massarineae</taxon>
        <taxon>Didymosphaeriaceae</taxon>
        <taxon>Paraphaeosphaeria</taxon>
    </lineage>
</organism>
<dbReference type="GO" id="GO:0003723">
    <property type="term" value="F:RNA binding"/>
    <property type="evidence" value="ECO:0007669"/>
    <property type="project" value="InterPro"/>
</dbReference>
<dbReference type="Pfam" id="PF00076">
    <property type="entry name" value="RRM_1"/>
    <property type="match status" value="1"/>
</dbReference>
<dbReference type="Gene3D" id="3.30.70.330">
    <property type="match status" value="1"/>
</dbReference>
<proteinExistence type="predicted"/>
<gene>
    <name evidence="2" type="ORF">CC84DRAFT_7576</name>
</gene>
<protein>
    <recommendedName>
        <fullName evidence="1">RRM domain-containing protein</fullName>
    </recommendedName>
</protein>
<sequence length="206" mass="21908">MPPPTPFPCATPATFSFLSLSPFMLHTHLTSSPATVVLFAATSLRRVLPPAGCKWPRYPGYINQLTMRGRFAFVEYESRRDADDAYHEMHNKRIGRDDLLKIEVCSASHVLQLVYLTSNSGHAPHPRLRGASTPAVIALVVSVASEVSAAAVAVTAHRVASVLVVAPLVAAVAVTTLRARMTVGSATTIVATETVPGALNVTAIGR</sequence>
<reference evidence="2 3" key="1">
    <citation type="submission" date="2016-05" db="EMBL/GenBank/DDBJ databases">
        <title>Comparative analysis of secretome profiles of manganese(II)-oxidizing ascomycete fungi.</title>
        <authorList>
            <consortium name="DOE Joint Genome Institute"/>
            <person name="Zeiner C.A."/>
            <person name="Purvine S.O."/>
            <person name="Zink E.M."/>
            <person name="Wu S."/>
            <person name="Pasa-Tolic L."/>
            <person name="Chaput D.L."/>
            <person name="Haridas S."/>
            <person name="Grigoriev I.V."/>
            <person name="Santelli C.M."/>
            <person name="Hansel C.M."/>
        </authorList>
    </citation>
    <scope>NUCLEOTIDE SEQUENCE [LARGE SCALE GENOMIC DNA]</scope>
    <source>
        <strain evidence="2 3">AP3s5-JAC2a</strain>
    </source>
</reference>
<dbReference type="OrthoDB" id="5970at2759"/>
<dbReference type="InParanoid" id="A0A177CUU5"/>